<organism evidence="1 2">
    <name type="scientific">Roseivirga misakiensis</name>
    <dbReference type="NCBI Taxonomy" id="1563681"/>
    <lineage>
        <taxon>Bacteria</taxon>
        <taxon>Pseudomonadati</taxon>
        <taxon>Bacteroidota</taxon>
        <taxon>Cytophagia</taxon>
        <taxon>Cytophagales</taxon>
        <taxon>Roseivirgaceae</taxon>
        <taxon>Roseivirga</taxon>
    </lineage>
</organism>
<reference evidence="1 2" key="1">
    <citation type="submission" date="2016-08" db="EMBL/GenBank/DDBJ databases">
        <title>Draft genome of Fabibacter sp. strain SK-8.</title>
        <authorList>
            <person name="Wong S.-K."/>
            <person name="Hamasaki K."/>
            <person name="Yoshizawa S."/>
        </authorList>
    </citation>
    <scope>NUCLEOTIDE SEQUENCE [LARGE SCALE GENOMIC DNA]</scope>
    <source>
        <strain evidence="1 2">SK-8</strain>
    </source>
</reference>
<sequence>MELLTDEEIKKCTRMMYTNVYKIVEAKTAYADEAHMLTQDILQDTWIKYTINESKYSDRDKNHLINTIVKMAFYTACDELRRRSRYTRVSFETIMSGIYGDLFIDTYAIKMDQLSRFTGSVHCIVSAEELFEEMLACFPDSRERAITRIELRSSAENREEKYDLYNLKYKNNLGPISRSYFYKLLPLVRSKAEKYVLTLLQEKGI</sequence>
<evidence type="ECO:0000313" key="2">
    <source>
        <dbReference type="Proteomes" id="UP000095552"/>
    </source>
</evidence>
<accession>A0A1E5T329</accession>
<name>A0A1E5T329_9BACT</name>
<dbReference type="Proteomes" id="UP000095552">
    <property type="component" value="Unassembled WGS sequence"/>
</dbReference>
<dbReference type="EMBL" id="MDGQ01000004">
    <property type="protein sequence ID" value="OEK05780.1"/>
    <property type="molecule type" value="Genomic_DNA"/>
</dbReference>
<proteinExistence type="predicted"/>
<protein>
    <submittedName>
        <fullName evidence="1">Uncharacterized protein</fullName>
    </submittedName>
</protein>
<dbReference type="AlphaFoldDB" id="A0A1E5T329"/>
<gene>
    <name evidence="1" type="ORF">BFP71_06580</name>
</gene>
<evidence type="ECO:0000313" key="1">
    <source>
        <dbReference type="EMBL" id="OEK05780.1"/>
    </source>
</evidence>
<dbReference type="RefSeq" id="WP_069834698.1">
    <property type="nucleotide sequence ID" value="NZ_MDGQ01000004.1"/>
</dbReference>
<comment type="caution">
    <text evidence="1">The sequence shown here is derived from an EMBL/GenBank/DDBJ whole genome shotgun (WGS) entry which is preliminary data.</text>
</comment>
<keyword evidence="2" id="KW-1185">Reference proteome</keyword>